<sequence>MAFVIKNVPEITVPVDIQVPGEPEKSRIHATWKLYGYDDAQTRIAAIHKGEVTDEQLTEDLINIGDLSDEQGQPVAFSPELARKLLQMTYVRIPLINSWFSAQQCRAEAAAKN</sequence>
<reference evidence="2" key="1">
    <citation type="journal article" date="2019" name="Int. J. Syst. Evol. Microbiol.">
        <title>The Global Catalogue of Microorganisms (GCM) 10K type strain sequencing project: providing services to taxonomists for standard genome sequencing and annotation.</title>
        <authorList>
            <consortium name="The Broad Institute Genomics Platform"/>
            <consortium name="The Broad Institute Genome Sequencing Center for Infectious Disease"/>
            <person name="Wu L."/>
            <person name="Ma J."/>
        </authorList>
    </citation>
    <scope>NUCLEOTIDE SEQUENCE [LARGE SCALE GENOMIC DNA]</scope>
    <source>
        <strain evidence="2">JCM 17329</strain>
    </source>
</reference>
<dbReference type="Proteomes" id="UP001501479">
    <property type="component" value="Unassembled WGS sequence"/>
</dbReference>
<dbReference type="RefSeq" id="WP_344962826.1">
    <property type="nucleotide sequence ID" value="NZ_BAABDS010000010.1"/>
</dbReference>
<dbReference type="EMBL" id="BAABDS010000010">
    <property type="protein sequence ID" value="GAA3704359.1"/>
    <property type="molecule type" value="Genomic_DNA"/>
</dbReference>
<keyword evidence="2" id="KW-1185">Reference proteome</keyword>
<organism evidence="1 2">
    <name type="scientific">Oceanisphaera sediminis</name>
    <dbReference type="NCBI Taxonomy" id="981381"/>
    <lineage>
        <taxon>Bacteria</taxon>
        <taxon>Pseudomonadati</taxon>
        <taxon>Pseudomonadota</taxon>
        <taxon>Gammaproteobacteria</taxon>
        <taxon>Aeromonadales</taxon>
        <taxon>Aeromonadaceae</taxon>
        <taxon>Oceanisphaera</taxon>
    </lineage>
</organism>
<protein>
    <submittedName>
        <fullName evidence="1">Uncharacterized protein</fullName>
    </submittedName>
</protein>
<gene>
    <name evidence="1" type="ORF">GCM10022421_08970</name>
</gene>
<evidence type="ECO:0000313" key="1">
    <source>
        <dbReference type="EMBL" id="GAA3704359.1"/>
    </source>
</evidence>
<proteinExistence type="predicted"/>
<evidence type="ECO:0000313" key="2">
    <source>
        <dbReference type="Proteomes" id="UP001501479"/>
    </source>
</evidence>
<comment type="caution">
    <text evidence="1">The sequence shown here is derived from an EMBL/GenBank/DDBJ whole genome shotgun (WGS) entry which is preliminary data.</text>
</comment>
<name>A0ABP7DDZ6_9GAMM</name>
<accession>A0ABP7DDZ6</accession>